<dbReference type="InterPro" id="IPR023846">
    <property type="entry name" value="CHP04042_MSMEG0570"/>
</dbReference>
<evidence type="ECO:0000313" key="2">
    <source>
        <dbReference type="Proteomes" id="UP001500957"/>
    </source>
</evidence>
<organism evidence="1 2">
    <name type="scientific">Sporichthya brevicatena</name>
    <dbReference type="NCBI Taxonomy" id="171442"/>
    <lineage>
        <taxon>Bacteria</taxon>
        <taxon>Bacillati</taxon>
        <taxon>Actinomycetota</taxon>
        <taxon>Actinomycetes</taxon>
        <taxon>Sporichthyales</taxon>
        <taxon>Sporichthyaceae</taxon>
        <taxon>Sporichthya</taxon>
    </lineage>
</organism>
<name>A0ABN1G710_9ACTN</name>
<protein>
    <recommendedName>
        <fullName evidence="3">MSMEG_0570 family nitrogen starvation response protein</fullName>
    </recommendedName>
</protein>
<comment type="caution">
    <text evidence="1">The sequence shown here is derived from an EMBL/GenBank/DDBJ whole genome shotgun (WGS) entry which is preliminary data.</text>
</comment>
<dbReference type="RefSeq" id="WP_344601046.1">
    <property type="nucleotide sequence ID" value="NZ_BAAAHE010000004.1"/>
</dbReference>
<reference evidence="1 2" key="1">
    <citation type="journal article" date="2019" name="Int. J. Syst. Evol. Microbiol.">
        <title>The Global Catalogue of Microorganisms (GCM) 10K type strain sequencing project: providing services to taxonomists for standard genome sequencing and annotation.</title>
        <authorList>
            <consortium name="The Broad Institute Genomics Platform"/>
            <consortium name="The Broad Institute Genome Sequencing Center for Infectious Disease"/>
            <person name="Wu L."/>
            <person name="Ma J."/>
        </authorList>
    </citation>
    <scope>NUCLEOTIDE SEQUENCE [LARGE SCALE GENOMIC DNA]</scope>
    <source>
        <strain evidence="1 2">JCM 10671</strain>
    </source>
</reference>
<gene>
    <name evidence="1" type="ORF">GCM10009547_04120</name>
</gene>
<evidence type="ECO:0000313" key="1">
    <source>
        <dbReference type="EMBL" id="GAA0605367.1"/>
    </source>
</evidence>
<evidence type="ECO:0008006" key="3">
    <source>
        <dbReference type="Google" id="ProtNLM"/>
    </source>
</evidence>
<sequence>MPEIFVRTSWPDGSQMRCYSPSLVIEEYLTAGTSYPVRDFVERSRQALILGSDRVRAKYGFGCGQAMTQLELIEIKAAGLSPEHASGAVVVDGFDR</sequence>
<accession>A0ABN1G710</accession>
<dbReference type="NCBIfam" id="TIGR04042">
    <property type="entry name" value="MSMEG_0570_fam"/>
    <property type="match status" value="1"/>
</dbReference>
<proteinExistence type="predicted"/>
<keyword evidence="2" id="KW-1185">Reference proteome</keyword>
<dbReference type="EMBL" id="BAAAHE010000004">
    <property type="protein sequence ID" value="GAA0605367.1"/>
    <property type="molecule type" value="Genomic_DNA"/>
</dbReference>
<dbReference type="Proteomes" id="UP001500957">
    <property type="component" value="Unassembled WGS sequence"/>
</dbReference>